<comment type="caution">
    <text evidence="2">The sequence shown here is derived from an EMBL/GenBank/DDBJ whole genome shotgun (WGS) entry which is preliminary data.</text>
</comment>
<organism evidence="2 3">
    <name type="scientific">Pleuronectes platessa</name>
    <name type="common">European plaice</name>
    <dbReference type="NCBI Taxonomy" id="8262"/>
    <lineage>
        <taxon>Eukaryota</taxon>
        <taxon>Metazoa</taxon>
        <taxon>Chordata</taxon>
        <taxon>Craniata</taxon>
        <taxon>Vertebrata</taxon>
        <taxon>Euteleostomi</taxon>
        <taxon>Actinopterygii</taxon>
        <taxon>Neopterygii</taxon>
        <taxon>Teleostei</taxon>
        <taxon>Neoteleostei</taxon>
        <taxon>Acanthomorphata</taxon>
        <taxon>Carangaria</taxon>
        <taxon>Pleuronectiformes</taxon>
        <taxon>Pleuronectoidei</taxon>
        <taxon>Pleuronectidae</taxon>
        <taxon>Pleuronectes</taxon>
    </lineage>
</organism>
<evidence type="ECO:0000256" key="1">
    <source>
        <dbReference type="SAM" id="MobiDB-lite"/>
    </source>
</evidence>
<reference evidence="2" key="1">
    <citation type="submission" date="2020-03" db="EMBL/GenBank/DDBJ databases">
        <authorList>
            <person name="Weist P."/>
        </authorList>
    </citation>
    <scope>NUCLEOTIDE SEQUENCE</scope>
</reference>
<dbReference type="Proteomes" id="UP001153269">
    <property type="component" value="Unassembled WGS sequence"/>
</dbReference>
<proteinExistence type="predicted"/>
<dbReference type="AlphaFoldDB" id="A0A9N7UX65"/>
<protein>
    <submittedName>
        <fullName evidence="2">Uncharacterized protein</fullName>
    </submittedName>
</protein>
<gene>
    <name evidence="2" type="ORF">PLEPLA_LOCUS28902</name>
</gene>
<feature type="region of interest" description="Disordered" evidence="1">
    <location>
        <begin position="76"/>
        <end position="103"/>
    </location>
</feature>
<sequence length="103" mass="11043">MGDTGRHWATLGDTGRHWVGVCTSERVDYLTLGVVVRRKWLGFEGRAGLMPRLGGVALSVLKVFISWATRPRPAQVGALPDGPLSSEAAHSDTCDAPISVKTD</sequence>
<keyword evidence="3" id="KW-1185">Reference proteome</keyword>
<evidence type="ECO:0000313" key="2">
    <source>
        <dbReference type="EMBL" id="CAB1441117.1"/>
    </source>
</evidence>
<evidence type="ECO:0000313" key="3">
    <source>
        <dbReference type="Proteomes" id="UP001153269"/>
    </source>
</evidence>
<dbReference type="EMBL" id="CADEAL010002569">
    <property type="protein sequence ID" value="CAB1441117.1"/>
    <property type="molecule type" value="Genomic_DNA"/>
</dbReference>
<accession>A0A9N7UX65</accession>
<name>A0A9N7UX65_PLEPL</name>